<name>A0A820K0Y8_9BILA</name>
<evidence type="ECO:0000259" key="2">
    <source>
        <dbReference type="PROSITE" id="PS50095"/>
    </source>
</evidence>
<dbReference type="PROSITE" id="PS50095">
    <property type="entry name" value="PLAT"/>
    <property type="match status" value="1"/>
</dbReference>
<sequence>MLELKVLQIYFNGTFPWFCERITVIDQISGLSYRFDVEQWFTENTYDNPINIFGQREDDI</sequence>
<dbReference type="Proteomes" id="UP000663874">
    <property type="component" value="Unassembled WGS sequence"/>
</dbReference>
<feature type="non-terminal residue" evidence="3">
    <location>
        <position position="1"/>
    </location>
</feature>
<comment type="caution">
    <text evidence="1">Lacks conserved residue(s) required for the propagation of feature annotation.</text>
</comment>
<comment type="caution">
    <text evidence="3">The sequence shown here is derived from an EMBL/GenBank/DDBJ whole genome shotgun (WGS) entry which is preliminary data.</text>
</comment>
<dbReference type="InterPro" id="IPR036392">
    <property type="entry name" value="PLAT/LH2_dom_sf"/>
</dbReference>
<organism evidence="3 4">
    <name type="scientific">Rotaria sordida</name>
    <dbReference type="NCBI Taxonomy" id="392033"/>
    <lineage>
        <taxon>Eukaryota</taxon>
        <taxon>Metazoa</taxon>
        <taxon>Spiralia</taxon>
        <taxon>Gnathifera</taxon>
        <taxon>Rotifera</taxon>
        <taxon>Eurotatoria</taxon>
        <taxon>Bdelloidea</taxon>
        <taxon>Philodinida</taxon>
        <taxon>Philodinidae</taxon>
        <taxon>Rotaria</taxon>
    </lineage>
</organism>
<evidence type="ECO:0000256" key="1">
    <source>
        <dbReference type="PROSITE-ProRule" id="PRU00152"/>
    </source>
</evidence>
<accession>A0A820K0Y8</accession>
<protein>
    <recommendedName>
        <fullName evidence="2">PLAT domain-containing protein</fullName>
    </recommendedName>
</protein>
<dbReference type="Pfam" id="PF01477">
    <property type="entry name" value="PLAT"/>
    <property type="match status" value="1"/>
</dbReference>
<dbReference type="InterPro" id="IPR001024">
    <property type="entry name" value="PLAT/LH2_dom"/>
</dbReference>
<feature type="domain" description="PLAT" evidence="2">
    <location>
        <begin position="1"/>
        <end position="55"/>
    </location>
</feature>
<dbReference type="EMBL" id="CAJOBE010043642">
    <property type="protein sequence ID" value="CAF4334757.1"/>
    <property type="molecule type" value="Genomic_DNA"/>
</dbReference>
<gene>
    <name evidence="3" type="ORF">FNK824_LOCUS41813</name>
</gene>
<evidence type="ECO:0000313" key="3">
    <source>
        <dbReference type="EMBL" id="CAF4334757.1"/>
    </source>
</evidence>
<evidence type="ECO:0000313" key="4">
    <source>
        <dbReference type="Proteomes" id="UP000663874"/>
    </source>
</evidence>
<reference evidence="3" key="1">
    <citation type="submission" date="2021-02" db="EMBL/GenBank/DDBJ databases">
        <authorList>
            <person name="Nowell W R."/>
        </authorList>
    </citation>
    <scope>NUCLEOTIDE SEQUENCE</scope>
</reference>
<dbReference type="SUPFAM" id="SSF49723">
    <property type="entry name" value="Lipase/lipooxygenase domain (PLAT/LH2 domain)"/>
    <property type="match status" value="1"/>
</dbReference>
<dbReference type="AlphaFoldDB" id="A0A820K0Y8"/>
<proteinExistence type="predicted"/>